<dbReference type="SMART" id="SM00032">
    <property type="entry name" value="CCP"/>
    <property type="match status" value="3"/>
</dbReference>
<evidence type="ECO:0000256" key="6">
    <source>
        <dbReference type="SAM" id="SignalP"/>
    </source>
</evidence>
<proteinExistence type="predicted"/>
<evidence type="ECO:0000256" key="2">
    <source>
        <dbReference type="ARBA" id="ARBA00022659"/>
    </source>
</evidence>
<protein>
    <recommendedName>
        <fullName evidence="7">Sushi domain-containing protein</fullName>
    </recommendedName>
</protein>
<gene>
    <name evidence="8" type="ORF">GDO81_017936</name>
</gene>
<dbReference type="InterPro" id="IPR051503">
    <property type="entry name" value="ComplSys_Reg/VirEntry_Med"/>
</dbReference>
<dbReference type="InterPro" id="IPR035976">
    <property type="entry name" value="Sushi/SCR/CCP_sf"/>
</dbReference>
<comment type="caution">
    <text evidence="8">The sequence shown here is derived from an EMBL/GenBank/DDBJ whole genome shotgun (WGS) entry which is preliminary data.</text>
</comment>
<dbReference type="EMBL" id="WNYA01000009">
    <property type="protein sequence ID" value="KAG8556154.1"/>
    <property type="molecule type" value="Genomic_DNA"/>
</dbReference>
<keyword evidence="9" id="KW-1185">Reference proteome</keyword>
<evidence type="ECO:0000256" key="3">
    <source>
        <dbReference type="ARBA" id="ARBA00022729"/>
    </source>
</evidence>
<dbReference type="SUPFAM" id="SSF57535">
    <property type="entry name" value="Complement control module/SCR domain"/>
    <property type="match status" value="3"/>
</dbReference>
<dbReference type="PANTHER" id="PTHR45785">
    <property type="entry name" value="COMPLEMENT FACTOR H-RELATED"/>
    <property type="match status" value="1"/>
</dbReference>
<accession>A0AAV7A8B1</accession>
<sequence>MYRYETGRGVSCAHLLLLLPNTAVPANGYGTGRVKLVEVALFVFMNIRPGTIQIYAEQAGSDCDNLHDVPAFRGGVVGRGKSCEKPDIKHGRLNRWYWFPKINGDYINYSCETNYLPRHWTRIDCTNTGWNPEPKCLRLCTYNDTLVENAQIMQPKSEYTEGEKVQFQCNNNFQTTDGTTYGERTCLSNGQFTPAKCSGKSCERPDIEHGSLYKWYWFPKNNGEYIYYSCETNYLPRHWTRIDCTNTGWNPQPKCFKNMQDSPTAKCTIHTEQK</sequence>
<keyword evidence="4" id="KW-1015">Disulfide bond</keyword>
<evidence type="ECO:0000256" key="5">
    <source>
        <dbReference type="PROSITE-ProRule" id="PRU00302"/>
    </source>
</evidence>
<dbReference type="PROSITE" id="PS50923">
    <property type="entry name" value="SUSHI"/>
    <property type="match status" value="2"/>
</dbReference>
<feature type="signal peptide" evidence="6">
    <location>
        <begin position="1"/>
        <end position="28"/>
    </location>
</feature>
<feature type="chain" id="PRO_5043529483" description="Sushi domain-containing protein" evidence="6">
    <location>
        <begin position="29"/>
        <end position="274"/>
    </location>
</feature>
<evidence type="ECO:0000313" key="9">
    <source>
        <dbReference type="Proteomes" id="UP000824782"/>
    </source>
</evidence>
<evidence type="ECO:0000256" key="4">
    <source>
        <dbReference type="ARBA" id="ARBA00023157"/>
    </source>
</evidence>
<dbReference type="Pfam" id="PF00084">
    <property type="entry name" value="Sushi"/>
    <property type="match status" value="3"/>
</dbReference>
<reference evidence="8" key="1">
    <citation type="thesis" date="2020" institute="ProQuest LLC" country="789 East Eisenhower Parkway, Ann Arbor, MI, USA">
        <title>Comparative Genomics and Chromosome Evolution.</title>
        <authorList>
            <person name="Mudd A.B."/>
        </authorList>
    </citation>
    <scope>NUCLEOTIDE SEQUENCE</scope>
    <source>
        <strain evidence="8">237g6f4</strain>
        <tissue evidence="8">Blood</tissue>
    </source>
</reference>
<dbReference type="AlphaFoldDB" id="A0AAV7A8B1"/>
<comment type="subcellular location">
    <subcellularLocation>
        <location evidence="1">Virion</location>
    </subcellularLocation>
</comment>
<feature type="domain" description="Sushi" evidence="7">
    <location>
        <begin position="81"/>
        <end position="138"/>
    </location>
</feature>
<dbReference type="CDD" id="cd00033">
    <property type="entry name" value="CCP"/>
    <property type="match status" value="1"/>
</dbReference>
<organism evidence="8 9">
    <name type="scientific">Engystomops pustulosus</name>
    <name type="common">Tungara frog</name>
    <name type="synonym">Physalaemus pustulosus</name>
    <dbReference type="NCBI Taxonomy" id="76066"/>
    <lineage>
        <taxon>Eukaryota</taxon>
        <taxon>Metazoa</taxon>
        <taxon>Chordata</taxon>
        <taxon>Craniata</taxon>
        <taxon>Vertebrata</taxon>
        <taxon>Euteleostomi</taxon>
        <taxon>Amphibia</taxon>
        <taxon>Batrachia</taxon>
        <taxon>Anura</taxon>
        <taxon>Neobatrachia</taxon>
        <taxon>Hyloidea</taxon>
        <taxon>Leptodactylidae</taxon>
        <taxon>Leiuperinae</taxon>
        <taxon>Engystomops</taxon>
    </lineage>
</organism>
<name>A0AAV7A8B1_ENGPU</name>
<evidence type="ECO:0000313" key="8">
    <source>
        <dbReference type="EMBL" id="KAG8556154.1"/>
    </source>
</evidence>
<evidence type="ECO:0000256" key="1">
    <source>
        <dbReference type="ARBA" id="ARBA00004328"/>
    </source>
</evidence>
<keyword evidence="3 6" id="KW-0732">Signal</keyword>
<feature type="domain" description="Sushi" evidence="7">
    <location>
        <begin position="200"/>
        <end position="257"/>
    </location>
</feature>
<evidence type="ECO:0000259" key="7">
    <source>
        <dbReference type="PROSITE" id="PS50923"/>
    </source>
</evidence>
<comment type="caution">
    <text evidence="5">Lacks conserved residue(s) required for the propagation of feature annotation.</text>
</comment>
<dbReference type="InterPro" id="IPR000436">
    <property type="entry name" value="Sushi_SCR_CCP_dom"/>
</dbReference>
<dbReference type="Gene3D" id="2.10.70.10">
    <property type="entry name" value="Complement Module, domain 1"/>
    <property type="match status" value="3"/>
</dbReference>
<keyword evidence="2 5" id="KW-0768">Sushi</keyword>
<dbReference type="Proteomes" id="UP000824782">
    <property type="component" value="Unassembled WGS sequence"/>
</dbReference>
<dbReference type="PANTHER" id="PTHR45785:SF2">
    <property type="entry name" value="COMPLEMENT FACTOR H-RELATED"/>
    <property type="match status" value="1"/>
</dbReference>